<protein>
    <submittedName>
        <fullName evidence="1">Uncharacterized protein</fullName>
    </submittedName>
</protein>
<proteinExistence type="predicted"/>
<dbReference type="EMBL" id="CAXITT010000555">
    <property type="protein sequence ID" value="CAL1543527.1"/>
    <property type="molecule type" value="Genomic_DNA"/>
</dbReference>
<sequence>MRFSEELRNTAYVFLPDSSLVALNKLFKINPPLSTEYFRPHIVIADSEEFDELNWESLFIGSHSSFTVVSSYVSLLEPNYNEANKEWDYEVESYRPLEQVLSLPASCPYSSVGILATVKSSG</sequence>
<comment type="caution">
    <text evidence="1">The sequence shown here is derived from an EMBL/GenBank/DDBJ whole genome shotgun (WGS) entry which is preliminary data.</text>
</comment>
<dbReference type="AlphaFoldDB" id="A0AAV2IF70"/>
<accession>A0AAV2IF70</accession>
<keyword evidence="2" id="KW-1185">Reference proteome</keyword>
<evidence type="ECO:0000313" key="1">
    <source>
        <dbReference type="EMBL" id="CAL1543527.1"/>
    </source>
</evidence>
<reference evidence="1 2" key="1">
    <citation type="submission" date="2024-04" db="EMBL/GenBank/DDBJ databases">
        <authorList>
            <consortium name="Genoscope - CEA"/>
            <person name="William W."/>
        </authorList>
    </citation>
    <scope>NUCLEOTIDE SEQUENCE [LARGE SCALE GENOMIC DNA]</scope>
</reference>
<organism evidence="1 2">
    <name type="scientific">Lymnaea stagnalis</name>
    <name type="common">Great pond snail</name>
    <name type="synonym">Helix stagnalis</name>
    <dbReference type="NCBI Taxonomy" id="6523"/>
    <lineage>
        <taxon>Eukaryota</taxon>
        <taxon>Metazoa</taxon>
        <taxon>Spiralia</taxon>
        <taxon>Lophotrochozoa</taxon>
        <taxon>Mollusca</taxon>
        <taxon>Gastropoda</taxon>
        <taxon>Heterobranchia</taxon>
        <taxon>Euthyneura</taxon>
        <taxon>Panpulmonata</taxon>
        <taxon>Hygrophila</taxon>
        <taxon>Lymnaeoidea</taxon>
        <taxon>Lymnaeidae</taxon>
        <taxon>Lymnaea</taxon>
    </lineage>
</organism>
<feature type="non-terminal residue" evidence="1">
    <location>
        <position position="122"/>
    </location>
</feature>
<gene>
    <name evidence="1" type="ORF">GSLYS_00017061001</name>
</gene>
<name>A0AAV2IF70_LYMST</name>
<evidence type="ECO:0000313" key="2">
    <source>
        <dbReference type="Proteomes" id="UP001497497"/>
    </source>
</evidence>
<dbReference type="Proteomes" id="UP001497497">
    <property type="component" value="Unassembled WGS sequence"/>
</dbReference>